<keyword evidence="2" id="KW-1185">Reference proteome</keyword>
<accession>A0A8K0GLJ5</accession>
<dbReference type="EMBL" id="VTPC01000032">
    <property type="protein sequence ID" value="KAF2906042.1"/>
    <property type="molecule type" value="Genomic_DNA"/>
</dbReference>
<comment type="caution">
    <text evidence="1">The sequence shown here is derived from an EMBL/GenBank/DDBJ whole genome shotgun (WGS) entry which is preliminary data.</text>
</comment>
<dbReference type="AlphaFoldDB" id="A0A8K0GLJ5"/>
<protein>
    <submittedName>
        <fullName evidence="1">Uncharacterized protein</fullName>
    </submittedName>
</protein>
<dbReference type="Proteomes" id="UP000801492">
    <property type="component" value="Unassembled WGS sequence"/>
</dbReference>
<dbReference type="OrthoDB" id="410542at2759"/>
<evidence type="ECO:0000313" key="2">
    <source>
        <dbReference type="Proteomes" id="UP000801492"/>
    </source>
</evidence>
<sequence>MLVRSSIASERWWWRTFFGGRCEKEIARSISRSKDVGEEQSVPLGLFGEGNVEISISPIGWIWGLLCHSGIQVDKDVVSYLGDDGSKDEILPDRWELCVKGTRSLYTVEEKGTRFTQIYTALLNESNSEESSEDETENVPENLEVLKNVEKDKDENIEQAINNFDISEIQMPQDENGSISTNMNEGFSSEDHLPFRREDTRRLRQRTRTIKTATGNIQGINNKCNEAFEQLEKLKIDVCAPTETRKKGNGLGERGNYIHIYSGIKKDKRARCLVALAIKYKKNIRTWEQINERIFNME</sequence>
<proteinExistence type="predicted"/>
<evidence type="ECO:0000313" key="1">
    <source>
        <dbReference type="EMBL" id="KAF2906042.1"/>
    </source>
</evidence>
<name>A0A8K0GLJ5_IGNLU</name>
<gene>
    <name evidence="1" type="ORF">ILUMI_00137</name>
</gene>
<reference evidence="1" key="1">
    <citation type="submission" date="2019-08" db="EMBL/GenBank/DDBJ databases">
        <title>The genome of the North American firefly Photinus pyralis.</title>
        <authorList>
            <consortium name="Photinus pyralis genome working group"/>
            <person name="Fallon T.R."/>
            <person name="Sander Lower S.E."/>
            <person name="Weng J.-K."/>
        </authorList>
    </citation>
    <scope>NUCLEOTIDE SEQUENCE</scope>
    <source>
        <strain evidence="1">TRF0915ILg1</strain>
        <tissue evidence="1">Whole body</tissue>
    </source>
</reference>
<organism evidence="1 2">
    <name type="scientific">Ignelater luminosus</name>
    <name type="common">Cucubano</name>
    <name type="synonym">Pyrophorus luminosus</name>
    <dbReference type="NCBI Taxonomy" id="2038154"/>
    <lineage>
        <taxon>Eukaryota</taxon>
        <taxon>Metazoa</taxon>
        <taxon>Ecdysozoa</taxon>
        <taxon>Arthropoda</taxon>
        <taxon>Hexapoda</taxon>
        <taxon>Insecta</taxon>
        <taxon>Pterygota</taxon>
        <taxon>Neoptera</taxon>
        <taxon>Endopterygota</taxon>
        <taxon>Coleoptera</taxon>
        <taxon>Polyphaga</taxon>
        <taxon>Elateriformia</taxon>
        <taxon>Elateroidea</taxon>
        <taxon>Elateridae</taxon>
        <taxon>Agrypninae</taxon>
        <taxon>Pyrophorini</taxon>
        <taxon>Ignelater</taxon>
    </lineage>
</organism>